<dbReference type="PANTHER" id="PTHR28013:SF4">
    <property type="entry name" value="MARVEL DOMAIN-CONTAINING PROTEIN"/>
    <property type="match status" value="1"/>
</dbReference>
<reference evidence="2" key="2">
    <citation type="submission" date="2021-10" db="EMBL/GenBank/DDBJ databases">
        <title>Phylogenomics reveals ancestral predisposition of the termite-cultivated fungus Termitomyces towards a domesticated lifestyle.</title>
        <authorList>
            <person name="Auxier B."/>
            <person name="Grum-Grzhimaylo A."/>
            <person name="Cardenas M.E."/>
            <person name="Lodge J.D."/>
            <person name="Laessoe T."/>
            <person name="Pedersen O."/>
            <person name="Smith M.E."/>
            <person name="Kuyper T.W."/>
            <person name="Franco-Molano E.A."/>
            <person name="Baroni T.J."/>
            <person name="Aanen D.K."/>
        </authorList>
    </citation>
    <scope>NUCLEOTIDE SEQUENCE</scope>
    <source>
        <strain evidence="2">D49</strain>
    </source>
</reference>
<evidence type="ECO:0008006" key="4">
    <source>
        <dbReference type="Google" id="ProtNLM"/>
    </source>
</evidence>
<sequence length="224" mass="24147">MDALVRAARHPYRRISTVSFILLVASFVLLLLVGLSLPIIKSVYLVAVHAISVDIPTTIATELRFGVWGVCASSSVLNQLPDNHECFGPMLGYSIPPQYATLAGVSPTLVEAVEKGLLVVLVLHLVAAGLSFIGFLCSWFLGPHPIAIFTLIVSIVAGIVGTTVLAIDLAFVLIIRNKVIDELPYHIEVLFGPGVWMVLVGVILNWLAVVFLSARACYCCGVRR</sequence>
<keyword evidence="3" id="KW-1185">Reference proteome</keyword>
<accession>A0A9P7FQZ6</accession>
<feature type="transmembrane region" description="Helical" evidence="1">
    <location>
        <begin position="195"/>
        <end position="218"/>
    </location>
</feature>
<dbReference type="PANTHER" id="PTHR28013">
    <property type="entry name" value="PROTEIN DCV1-RELATED"/>
    <property type="match status" value="1"/>
</dbReference>
<dbReference type="GO" id="GO:0032153">
    <property type="term" value="C:cell division site"/>
    <property type="evidence" value="ECO:0007669"/>
    <property type="project" value="TreeGrafter"/>
</dbReference>
<evidence type="ECO:0000313" key="2">
    <source>
        <dbReference type="EMBL" id="KAG5636932.1"/>
    </source>
</evidence>
<dbReference type="GO" id="GO:0005886">
    <property type="term" value="C:plasma membrane"/>
    <property type="evidence" value="ECO:0007669"/>
    <property type="project" value="InterPro"/>
</dbReference>
<evidence type="ECO:0000313" key="3">
    <source>
        <dbReference type="Proteomes" id="UP000717328"/>
    </source>
</evidence>
<dbReference type="EMBL" id="JABCKI010005876">
    <property type="protein sequence ID" value="KAG5636932.1"/>
    <property type="molecule type" value="Genomic_DNA"/>
</dbReference>
<feature type="transmembrane region" description="Helical" evidence="1">
    <location>
        <begin position="117"/>
        <end position="141"/>
    </location>
</feature>
<keyword evidence="1" id="KW-1133">Transmembrane helix</keyword>
<organism evidence="2 3">
    <name type="scientific">Sphagnurus paluster</name>
    <dbReference type="NCBI Taxonomy" id="117069"/>
    <lineage>
        <taxon>Eukaryota</taxon>
        <taxon>Fungi</taxon>
        <taxon>Dikarya</taxon>
        <taxon>Basidiomycota</taxon>
        <taxon>Agaricomycotina</taxon>
        <taxon>Agaricomycetes</taxon>
        <taxon>Agaricomycetidae</taxon>
        <taxon>Agaricales</taxon>
        <taxon>Tricholomatineae</taxon>
        <taxon>Lyophyllaceae</taxon>
        <taxon>Sphagnurus</taxon>
    </lineage>
</organism>
<keyword evidence="1" id="KW-0472">Membrane</keyword>
<comment type="caution">
    <text evidence="2">The sequence shown here is derived from an EMBL/GenBank/DDBJ whole genome shotgun (WGS) entry which is preliminary data.</text>
</comment>
<dbReference type="InterPro" id="IPR051380">
    <property type="entry name" value="pH-response_reg_palI/RIM9"/>
</dbReference>
<proteinExistence type="predicted"/>
<name>A0A9P7FQZ6_9AGAR</name>
<dbReference type="Proteomes" id="UP000717328">
    <property type="component" value="Unassembled WGS sequence"/>
</dbReference>
<dbReference type="AlphaFoldDB" id="A0A9P7FQZ6"/>
<dbReference type="OrthoDB" id="3881at2759"/>
<dbReference type="GO" id="GO:0035838">
    <property type="term" value="C:growing cell tip"/>
    <property type="evidence" value="ECO:0007669"/>
    <property type="project" value="TreeGrafter"/>
</dbReference>
<protein>
    <recommendedName>
        <fullName evidence="4">Pali-domain-containing protein</fullName>
    </recommendedName>
</protein>
<reference evidence="2" key="1">
    <citation type="submission" date="2021-02" db="EMBL/GenBank/DDBJ databases">
        <authorList>
            <person name="Nieuwenhuis M."/>
            <person name="Van De Peppel L.J.J."/>
        </authorList>
    </citation>
    <scope>NUCLEOTIDE SEQUENCE</scope>
    <source>
        <strain evidence="2">D49</strain>
    </source>
</reference>
<dbReference type="InterPro" id="IPR009571">
    <property type="entry name" value="SUR7/Rim9-like_fungi"/>
</dbReference>
<feature type="transmembrane region" description="Helical" evidence="1">
    <location>
        <begin position="20"/>
        <end position="40"/>
    </location>
</feature>
<keyword evidence="1" id="KW-0812">Transmembrane</keyword>
<evidence type="ECO:0000256" key="1">
    <source>
        <dbReference type="SAM" id="Phobius"/>
    </source>
</evidence>
<dbReference type="Pfam" id="PF06687">
    <property type="entry name" value="SUR7"/>
    <property type="match status" value="1"/>
</dbReference>
<feature type="transmembrane region" description="Helical" evidence="1">
    <location>
        <begin position="148"/>
        <end position="175"/>
    </location>
</feature>
<gene>
    <name evidence="2" type="ORF">H0H81_006328</name>
</gene>